<dbReference type="InterPro" id="IPR036046">
    <property type="entry name" value="Acylphosphatase-like_dom_sf"/>
</dbReference>
<dbReference type="Gene3D" id="3.30.70.100">
    <property type="match status" value="1"/>
</dbReference>
<evidence type="ECO:0000313" key="7">
    <source>
        <dbReference type="EMBL" id="KKW06633.1"/>
    </source>
</evidence>
<evidence type="ECO:0000256" key="1">
    <source>
        <dbReference type="ARBA" id="ARBA00005614"/>
    </source>
</evidence>
<dbReference type="Proteomes" id="UP000034589">
    <property type="component" value="Unassembled WGS sequence"/>
</dbReference>
<dbReference type="PROSITE" id="PS51160">
    <property type="entry name" value="ACYLPHOSPHATASE_3"/>
    <property type="match status" value="1"/>
</dbReference>
<dbReference type="SUPFAM" id="SSF54975">
    <property type="entry name" value="Acylphosphatase/BLUF domain-like"/>
    <property type="match status" value="1"/>
</dbReference>
<dbReference type="Pfam" id="PF00708">
    <property type="entry name" value="Acylphosphatase"/>
    <property type="match status" value="1"/>
</dbReference>
<evidence type="ECO:0000259" key="6">
    <source>
        <dbReference type="PROSITE" id="PS51160"/>
    </source>
</evidence>
<dbReference type="PANTHER" id="PTHR47268:SF4">
    <property type="entry name" value="ACYLPHOSPHATASE"/>
    <property type="match status" value="1"/>
</dbReference>
<accession>A0A0G1VJH3</accession>
<proteinExistence type="inferred from homology"/>
<comment type="caution">
    <text evidence="7">The sequence shown here is derived from an EMBL/GenBank/DDBJ whole genome shotgun (WGS) entry which is preliminary data.</text>
</comment>
<comment type="similarity">
    <text evidence="1 5">Belongs to the acylphosphatase family.</text>
</comment>
<dbReference type="EC" id="3.6.1.7" evidence="2 4"/>
<dbReference type="PANTHER" id="PTHR47268">
    <property type="entry name" value="ACYLPHOSPHATASE"/>
    <property type="match status" value="1"/>
</dbReference>
<organism evidence="7 8">
    <name type="scientific">Candidatus Kaiserbacteria bacterium GW2011_GWC2_49_12</name>
    <dbReference type="NCBI Taxonomy" id="1618675"/>
    <lineage>
        <taxon>Bacteria</taxon>
        <taxon>Candidatus Kaiseribacteriota</taxon>
    </lineage>
</organism>
<feature type="active site" evidence="4">
    <location>
        <position position="3"/>
    </location>
</feature>
<sequence>MFRDFVCRHARRLSLKGYVRNMPDSTLEVVAQGNRDNLEKLIACLNKGPFLARVTSVDVKWQEPIGTRDSFEIVF</sequence>
<gene>
    <name evidence="7" type="ORF">UY39_C0029G0002</name>
</gene>
<dbReference type="AlphaFoldDB" id="A0A0G1VJH3"/>
<evidence type="ECO:0000256" key="4">
    <source>
        <dbReference type="PROSITE-ProRule" id="PRU00520"/>
    </source>
</evidence>
<evidence type="ECO:0000256" key="2">
    <source>
        <dbReference type="ARBA" id="ARBA00012150"/>
    </source>
</evidence>
<evidence type="ECO:0000256" key="3">
    <source>
        <dbReference type="ARBA" id="ARBA00047645"/>
    </source>
</evidence>
<keyword evidence="4" id="KW-0378">Hydrolase</keyword>
<comment type="catalytic activity">
    <reaction evidence="3 4">
        <text>an acyl phosphate + H2O = a carboxylate + phosphate + H(+)</text>
        <dbReference type="Rhea" id="RHEA:14965"/>
        <dbReference type="ChEBI" id="CHEBI:15377"/>
        <dbReference type="ChEBI" id="CHEBI:15378"/>
        <dbReference type="ChEBI" id="CHEBI:29067"/>
        <dbReference type="ChEBI" id="CHEBI:43474"/>
        <dbReference type="ChEBI" id="CHEBI:59918"/>
        <dbReference type="EC" id="3.6.1.7"/>
    </reaction>
</comment>
<dbReference type="EMBL" id="LCPV01000029">
    <property type="protein sequence ID" value="KKW06633.1"/>
    <property type="molecule type" value="Genomic_DNA"/>
</dbReference>
<evidence type="ECO:0000313" key="8">
    <source>
        <dbReference type="Proteomes" id="UP000034589"/>
    </source>
</evidence>
<dbReference type="GO" id="GO:0003998">
    <property type="term" value="F:acylphosphatase activity"/>
    <property type="evidence" value="ECO:0007669"/>
    <property type="project" value="UniProtKB-EC"/>
</dbReference>
<feature type="domain" description="Acylphosphatase-like" evidence="6">
    <location>
        <begin position="1"/>
        <end position="75"/>
    </location>
</feature>
<name>A0A0G1VJH3_9BACT</name>
<dbReference type="InterPro" id="IPR020456">
    <property type="entry name" value="Acylphosphatase"/>
</dbReference>
<evidence type="ECO:0000256" key="5">
    <source>
        <dbReference type="RuleBase" id="RU004168"/>
    </source>
</evidence>
<protein>
    <recommendedName>
        <fullName evidence="2 4">acylphosphatase</fullName>
        <ecNumber evidence="2 4">3.6.1.7</ecNumber>
    </recommendedName>
</protein>
<feature type="active site" evidence="4">
    <location>
        <position position="21"/>
    </location>
</feature>
<dbReference type="InterPro" id="IPR001792">
    <property type="entry name" value="Acylphosphatase-like_dom"/>
</dbReference>
<reference evidence="7 8" key="1">
    <citation type="journal article" date="2015" name="Nature">
        <title>rRNA introns, odd ribosomes, and small enigmatic genomes across a large radiation of phyla.</title>
        <authorList>
            <person name="Brown C.T."/>
            <person name="Hug L.A."/>
            <person name="Thomas B.C."/>
            <person name="Sharon I."/>
            <person name="Castelle C.J."/>
            <person name="Singh A."/>
            <person name="Wilkins M.J."/>
            <person name="Williams K.H."/>
            <person name="Banfield J.F."/>
        </authorList>
    </citation>
    <scope>NUCLEOTIDE SEQUENCE [LARGE SCALE GENOMIC DNA]</scope>
</reference>